<evidence type="ECO:0000313" key="1">
    <source>
        <dbReference type="EMBL" id="MBC8317749.1"/>
    </source>
</evidence>
<proteinExistence type="predicted"/>
<organism evidence="1 2">
    <name type="scientific">Candidatus Desulfobia pelagia</name>
    <dbReference type="NCBI Taxonomy" id="2841692"/>
    <lineage>
        <taxon>Bacteria</taxon>
        <taxon>Pseudomonadati</taxon>
        <taxon>Thermodesulfobacteriota</taxon>
        <taxon>Desulfobulbia</taxon>
        <taxon>Desulfobulbales</taxon>
        <taxon>Desulfobulbaceae</taxon>
        <taxon>Candidatus Desulfobia</taxon>
    </lineage>
</organism>
<protein>
    <submittedName>
        <fullName evidence="1">DUF3144 domain-containing protein</fullName>
    </submittedName>
</protein>
<dbReference type="AlphaFoldDB" id="A0A8J6TC47"/>
<dbReference type="EMBL" id="JACNJZ010000102">
    <property type="protein sequence ID" value="MBC8317749.1"/>
    <property type="molecule type" value="Genomic_DNA"/>
</dbReference>
<dbReference type="Pfam" id="PF11342">
    <property type="entry name" value="DUF3144"/>
    <property type="match status" value="1"/>
</dbReference>
<evidence type="ECO:0000313" key="2">
    <source>
        <dbReference type="Proteomes" id="UP000614424"/>
    </source>
</evidence>
<dbReference type="Proteomes" id="UP000614424">
    <property type="component" value="Unassembled WGS sequence"/>
</dbReference>
<sequence length="96" mass="10973">MMSNIDEDKKFREMADAFIAIANKQCKSENPSMVNASFLYAAARFNIFILAASSGSANEFESKKEDSLNALMAEYKKMLEDHFENYKENFEKHTGK</sequence>
<comment type="caution">
    <text evidence="1">The sequence shown here is derived from an EMBL/GenBank/DDBJ whole genome shotgun (WGS) entry which is preliminary data.</text>
</comment>
<reference evidence="1 2" key="1">
    <citation type="submission" date="2020-08" db="EMBL/GenBank/DDBJ databases">
        <title>Bridging the membrane lipid divide: bacteria of the FCB group superphylum have the potential to synthesize archaeal ether lipids.</title>
        <authorList>
            <person name="Villanueva L."/>
            <person name="Von Meijenfeldt F.A.B."/>
            <person name="Westbye A.B."/>
            <person name="Yadav S."/>
            <person name="Hopmans E.C."/>
            <person name="Dutilh B.E."/>
            <person name="Sinninghe Damste J.S."/>
        </authorList>
    </citation>
    <scope>NUCLEOTIDE SEQUENCE [LARGE SCALE GENOMIC DNA]</scope>
    <source>
        <strain evidence="1">NIOZ-UU47</strain>
    </source>
</reference>
<gene>
    <name evidence="1" type="ORF">H8E41_07560</name>
</gene>
<dbReference type="InterPro" id="IPR021490">
    <property type="entry name" value="DUF3144"/>
</dbReference>
<dbReference type="Gene3D" id="1.10.287.3020">
    <property type="match status" value="1"/>
</dbReference>
<name>A0A8J6TC47_9BACT</name>
<accession>A0A8J6TC47</accession>